<dbReference type="EMBL" id="CM055106">
    <property type="protein sequence ID" value="KAJ7529906.1"/>
    <property type="molecule type" value="Genomic_DNA"/>
</dbReference>
<proteinExistence type="predicted"/>
<dbReference type="Proteomes" id="UP001162992">
    <property type="component" value="Chromosome 15"/>
</dbReference>
<gene>
    <name evidence="1" type="ORF">O6H91_15G070700</name>
</gene>
<evidence type="ECO:0000313" key="2">
    <source>
        <dbReference type="Proteomes" id="UP001162992"/>
    </source>
</evidence>
<sequence>MPFAASPFLGRWLLHIFPPHSSHLSSSKSAVTRMAPEKLLASFFQAPKRLRATENFSGKTEVSTEMGAVNLRLPSTIVDLESPSENFESAQSNDATLVSQKECSGFCQQLIKEGREEEEGLNEDQKIRMELNKAIACAKRNLRVCEERVGESRAKGIACPNLADLLVEQSWLNVLQEEFQKPYMEKLCQFVMKEANGNVPIYPPPAQVFHAFNSCPLDKVKVVIIGQDPYHGPGQAMGLCFSVPKGVKIPSSLLNIYKEIQQDVGCKIPSHGNLEKWVHQGVLLLNTVLTVREHQANAHAKKGWEPFTDAAIRLVSQQRSGIVFLLWGNAAQEKVRLVNSNGHYILKAAHPSGLSAHKGFFNCRHFSQTNELLKRSGRLPIDWQI</sequence>
<protein>
    <submittedName>
        <fullName evidence="1">Uncharacterized protein</fullName>
    </submittedName>
</protein>
<organism evidence="1 2">
    <name type="scientific">Diphasiastrum complanatum</name>
    <name type="common">Issler's clubmoss</name>
    <name type="synonym">Lycopodium complanatum</name>
    <dbReference type="NCBI Taxonomy" id="34168"/>
    <lineage>
        <taxon>Eukaryota</taxon>
        <taxon>Viridiplantae</taxon>
        <taxon>Streptophyta</taxon>
        <taxon>Embryophyta</taxon>
        <taxon>Tracheophyta</taxon>
        <taxon>Lycopodiopsida</taxon>
        <taxon>Lycopodiales</taxon>
        <taxon>Lycopodiaceae</taxon>
        <taxon>Lycopodioideae</taxon>
        <taxon>Diphasiastrum</taxon>
    </lineage>
</organism>
<comment type="caution">
    <text evidence="1">The sequence shown here is derived from an EMBL/GenBank/DDBJ whole genome shotgun (WGS) entry which is preliminary data.</text>
</comment>
<evidence type="ECO:0000313" key="1">
    <source>
        <dbReference type="EMBL" id="KAJ7529906.1"/>
    </source>
</evidence>
<name>A0ACC2BJK4_DIPCM</name>
<accession>A0ACC2BJK4</accession>
<reference evidence="2" key="1">
    <citation type="journal article" date="2024" name="Proc. Natl. Acad. Sci. U.S.A.">
        <title>Extraordinary preservation of gene collinearity over three hundred million years revealed in homosporous lycophytes.</title>
        <authorList>
            <person name="Li C."/>
            <person name="Wickell D."/>
            <person name="Kuo L.Y."/>
            <person name="Chen X."/>
            <person name="Nie B."/>
            <person name="Liao X."/>
            <person name="Peng D."/>
            <person name="Ji J."/>
            <person name="Jenkins J."/>
            <person name="Williams M."/>
            <person name="Shu S."/>
            <person name="Plott C."/>
            <person name="Barry K."/>
            <person name="Rajasekar S."/>
            <person name="Grimwood J."/>
            <person name="Han X."/>
            <person name="Sun S."/>
            <person name="Hou Z."/>
            <person name="He W."/>
            <person name="Dai G."/>
            <person name="Sun C."/>
            <person name="Schmutz J."/>
            <person name="Leebens-Mack J.H."/>
            <person name="Li F.W."/>
            <person name="Wang L."/>
        </authorList>
    </citation>
    <scope>NUCLEOTIDE SEQUENCE [LARGE SCALE GENOMIC DNA]</scope>
    <source>
        <strain evidence="2">cv. PW_Plant_1</strain>
    </source>
</reference>
<keyword evidence="2" id="KW-1185">Reference proteome</keyword>